<dbReference type="PROSITE" id="PS00065">
    <property type="entry name" value="D_2_HYDROXYACID_DH_1"/>
    <property type="match status" value="1"/>
</dbReference>
<dbReference type="EMBL" id="CR382135">
    <property type="protein sequence ID" value="CAG86412.1"/>
    <property type="molecule type" value="Genomic_DNA"/>
</dbReference>
<dbReference type="SUPFAM" id="SSF51735">
    <property type="entry name" value="NAD(P)-binding Rossmann-fold domains"/>
    <property type="match status" value="1"/>
</dbReference>
<dbReference type="Pfam" id="PF02826">
    <property type="entry name" value="2-Hacid_dh_C"/>
    <property type="match status" value="1"/>
</dbReference>
<sequence>MPKPLVVHLEPVRYSHHLWIELEEIAEIELVGDYSREEFIKDLHGKYANVVAIGRGYLTGQKVGMFDEELISHFPSSLKYIAHQGTGYDQIDVDELNKRGIQLSNCPDIVTKSTADMNIFLMLGAMRNFEAGRRNLIAGKWPAGGLGAGVEAGWAPSRKVLGIIGMGNIGRAVRDRAVSFGFEKIVYYSRSKLTPELEKDCEYVASLEELVAASDVLSINCPLNKSTYHLINDSLISKMKDGVIIVNTARGAVIDEQDMIKHLKTGKIGAAGLDVFENEPVPRKDLLDLPNVMALPHMGTHTVQAFSDFENWTIENIRSGLSTGKVRTIVQEQQNTTFN</sequence>
<dbReference type="InParanoid" id="Q6BTY7"/>
<dbReference type="PANTHER" id="PTHR10996">
    <property type="entry name" value="2-HYDROXYACID DEHYDROGENASE-RELATED"/>
    <property type="match status" value="1"/>
</dbReference>
<reference evidence="6 7" key="1">
    <citation type="journal article" date="2004" name="Nature">
        <title>Genome evolution in yeasts.</title>
        <authorList>
            <consortium name="Genolevures"/>
            <person name="Dujon B."/>
            <person name="Sherman D."/>
            <person name="Fischer G."/>
            <person name="Durrens P."/>
            <person name="Casaregola S."/>
            <person name="Lafontaine I."/>
            <person name="de Montigny J."/>
            <person name="Marck C."/>
            <person name="Neuveglise C."/>
            <person name="Talla E."/>
            <person name="Goffard N."/>
            <person name="Frangeul L."/>
            <person name="Aigle M."/>
            <person name="Anthouard V."/>
            <person name="Babour A."/>
            <person name="Barbe V."/>
            <person name="Barnay S."/>
            <person name="Blanchin S."/>
            <person name="Beckerich J.M."/>
            <person name="Beyne E."/>
            <person name="Bleykasten C."/>
            <person name="Boisrame A."/>
            <person name="Boyer J."/>
            <person name="Cattolico L."/>
            <person name="Confanioleri F."/>
            <person name="de Daruvar A."/>
            <person name="Despons L."/>
            <person name="Fabre E."/>
            <person name="Fairhead C."/>
            <person name="Ferry-Dumazet H."/>
            <person name="Groppi A."/>
            <person name="Hantraye F."/>
            <person name="Hennequin C."/>
            <person name="Jauniaux N."/>
            <person name="Joyet P."/>
            <person name="Kachouri R."/>
            <person name="Kerrest A."/>
            <person name="Koszul R."/>
            <person name="Lemaire M."/>
            <person name="Lesur I."/>
            <person name="Ma L."/>
            <person name="Muller H."/>
            <person name="Nicaud J.M."/>
            <person name="Nikolski M."/>
            <person name="Oztas S."/>
            <person name="Ozier-Kalogeropoulos O."/>
            <person name="Pellenz S."/>
            <person name="Potier S."/>
            <person name="Richard G.F."/>
            <person name="Straub M.L."/>
            <person name="Suleau A."/>
            <person name="Swennene D."/>
            <person name="Tekaia F."/>
            <person name="Wesolowski-Louvel M."/>
            <person name="Westhof E."/>
            <person name="Wirth B."/>
            <person name="Zeniou-Meyer M."/>
            <person name="Zivanovic I."/>
            <person name="Bolotin-Fukuhara M."/>
            <person name="Thierry A."/>
            <person name="Bouchier C."/>
            <person name="Caudron B."/>
            <person name="Scarpelli C."/>
            <person name="Gaillardin C."/>
            <person name="Weissenbach J."/>
            <person name="Wincker P."/>
            <person name="Souciet J.L."/>
        </authorList>
    </citation>
    <scope>NUCLEOTIDE SEQUENCE [LARGE SCALE GENOMIC DNA]</scope>
    <source>
        <strain evidence="7">ATCC 36239 / CBS 767 / BCRC 21394 / JCM 1990 / NBRC 0083 / IGC 2968</strain>
    </source>
</reference>
<dbReference type="OMA" id="THAPHCE"/>
<dbReference type="InterPro" id="IPR029753">
    <property type="entry name" value="D-isomer_DH_CS"/>
</dbReference>
<evidence type="ECO:0000256" key="2">
    <source>
        <dbReference type="ARBA" id="ARBA00023002"/>
    </source>
</evidence>
<dbReference type="GO" id="GO:0030267">
    <property type="term" value="F:glyoxylate reductase (NADPH) activity"/>
    <property type="evidence" value="ECO:0007669"/>
    <property type="project" value="TreeGrafter"/>
</dbReference>
<dbReference type="RefSeq" id="XP_458332.1">
    <property type="nucleotide sequence ID" value="XM_458332.1"/>
</dbReference>
<evidence type="ECO:0000256" key="3">
    <source>
        <dbReference type="RuleBase" id="RU003719"/>
    </source>
</evidence>
<gene>
    <name evidence="6" type="ordered locus">DEHA2C14916g</name>
</gene>
<dbReference type="VEuPathDB" id="FungiDB:DEHA2C14916g"/>
<dbReference type="HOGENOM" id="CLU_019796_1_2_1"/>
<dbReference type="InterPro" id="IPR050223">
    <property type="entry name" value="D-isomer_2-hydroxyacid_DH"/>
</dbReference>
<dbReference type="CDD" id="cd12168">
    <property type="entry name" value="Mand_dh_like"/>
    <property type="match status" value="1"/>
</dbReference>
<evidence type="ECO:0000313" key="7">
    <source>
        <dbReference type="Proteomes" id="UP000000599"/>
    </source>
</evidence>
<accession>Q6BTY7</accession>
<dbReference type="GO" id="GO:0005829">
    <property type="term" value="C:cytosol"/>
    <property type="evidence" value="ECO:0007669"/>
    <property type="project" value="TreeGrafter"/>
</dbReference>
<dbReference type="InterPro" id="IPR029752">
    <property type="entry name" value="D-isomer_DH_CS1"/>
</dbReference>
<name>Q6BTY7_DEBHA</name>
<keyword evidence="7" id="KW-1185">Reference proteome</keyword>
<dbReference type="GO" id="GO:0016618">
    <property type="term" value="F:hydroxypyruvate reductase [NAD(P)H] activity"/>
    <property type="evidence" value="ECO:0007669"/>
    <property type="project" value="TreeGrafter"/>
</dbReference>
<dbReference type="PROSITE" id="PS00671">
    <property type="entry name" value="D_2_HYDROXYACID_DH_3"/>
    <property type="match status" value="1"/>
</dbReference>
<dbReference type="Gene3D" id="3.40.50.720">
    <property type="entry name" value="NAD(P)-binding Rossmann-like Domain"/>
    <property type="match status" value="2"/>
</dbReference>
<evidence type="ECO:0000313" key="6">
    <source>
        <dbReference type="EMBL" id="CAG86412.1"/>
    </source>
</evidence>
<dbReference type="PROSITE" id="PS00670">
    <property type="entry name" value="D_2_HYDROXYACID_DH_2"/>
    <property type="match status" value="1"/>
</dbReference>
<dbReference type="AlphaFoldDB" id="Q6BTY7"/>
<dbReference type="SUPFAM" id="SSF52283">
    <property type="entry name" value="Formate/glycerate dehydrogenase catalytic domain-like"/>
    <property type="match status" value="1"/>
</dbReference>
<evidence type="ECO:0000259" key="5">
    <source>
        <dbReference type="Pfam" id="PF02826"/>
    </source>
</evidence>
<dbReference type="OrthoDB" id="9991913at2759"/>
<dbReference type="Proteomes" id="UP000000599">
    <property type="component" value="Chromosome C"/>
</dbReference>
<dbReference type="PANTHER" id="PTHR10996:SF257">
    <property type="entry name" value="GLYOXYLATE REDUCTASE 1"/>
    <property type="match status" value="1"/>
</dbReference>
<evidence type="ECO:0000256" key="1">
    <source>
        <dbReference type="ARBA" id="ARBA00005854"/>
    </source>
</evidence>
<feature type="domain" description="D-isomer specific 2-hydroxyacid dehydrogenase catalytic" evidence="4">
    <location>
        <begin position="25"/>
        <end position="330"/>
    </location>
</feature>
<protein>
    <submittedName>
        <fullName evidence="6">DEHA2C14916p</fullName>
    </submittedName>
</protein>
<dbReference type="FunFam" id="3.40.50.720:FF:000026">
    <property type="entry name" value="Glyoxylate/hydroxypyruvate reductase B"/>
    <property type="match status" value="1"/>
</dbReference>
<feature type="domain" description="D-isomer specific 2-hydroxyacid dehydrogenase NAD-binding" evidence="5">
    <location>
        <begin position="120"/>
        <end position="299"/>
    </location>
</feature>
<dbReference type="KEGG" id="dha:DEHA2C14916g"/>
<dbReference type="GeneID" id="2900770"/>
<keyword evidence="2 3" id="KW-0560">Oxidoreductase</keyword>
<dbReference type="GO" id="GO:0051287">
    <property type="term" value="F:NAD binding"/>
    <property type="evidence" value="ECO:0007669"/>
    <property type="project" value="InterPro"/>
</dbReference>
<dbReference type="eggNOG" id="KOG0069">
    <property type="taxonomic scope" value="Eukaryota"/>
</dbReference>
<dbReference type="InterPro" id="IPR006140">
    <property type="entry name" value="D-isomer_DH_NAD-bd"/>
</dbReference>
<comment type="similarity">
    <text evidence="1 3">Belongs to the D-isomer specific 2-hydroxyacid dehydrogenase family.</text>
</comment>
<evidence type="ECO:0000259" key="4">
    <source>
        <dbReference type="Pfam" id="PF00389"/>
    </source>
</evidence>
<organism evidence="6 7">
    <name type="scientific">Debaryomyces hansenii (strain ATCC 36239 / CBS 767 / BCRC 21394 / JCM 1990 / NBRC 0083 / IGC 2968)</name>
    <name type="common">Yeast</name>
    <name type="synonym">Torulaspora hansenii</name>
    <dbReference type="NCBI Taxonomy" id="284592"/>
    <lineage>
        <taxon>Eukaryota</taxon>
        <taxon>Fungi</taxon>
        <taxon>Dikarya</taxon>
        <taxon>Ascomycota</taxon>
        <taxon>Saccharomycotina</taxon>
        <taxon>Pichiomycetes</taxon>
        <taxon>Debaryomycetaceae</taxon>
        <taxon>Debaryomyces</taxon>
    </lineage>
</organism>
<dbReference type="InterPro" id="IPR006139">
    <property type="entry name" value="D-isomer_2_OHA_DH_cat_dom"/>
</dbReference>
<dbReference type="InterPro" id="IPR036291">
    <property type="entry name" value="NAD(P)-bd_dom_sf"/>
</dbReference>
<dbReference type="Pfam" id="PF00389">
    <property type="entry name" value="2-Hacid_dh"/>
    <property type="match status" value="1"/>
</dbReference>
<dbReference type="STRING" id="284592.Q6BTY7"/>
<proteinExistence type="inferred from homology"/>